<keyword evidence="7" id="KW-0547">Nucleotide-binding</keyword>
<keyword evidence="11" id="KW-0472">Membrane</keyword>
<dbReference type="PROSITE" id="PS50109">
    <property type="entry name" value="HIS_KIN"/>
    <property type="match status" value="1"/>
</dbReference>
<keyword evidence="11" id="KW-1133">Transmembrane helix</keyword>
<proteinExistence type="predicted"/>
<dbReference type="Pfam" id="PF00512">
    <property type="entry name" value="HisKA"/>
    <property type="match status" value="1"/>
</dbReference>
<feature type="transmembrane region" description="Helical" evidence="11">
    <location>
        <begin position="155"/>
        <end position="176"/>
    </location>
</feature>
<gene>
    <name evidence="14" type="ORF">H9701_10920</name>
</gene>
<dbReference type="Proteomes" id="UP000823882">
    <property type="component" value="Unassembled WGS sequence"/>
</dbReference>
<keyword evidence="6" id="KW-0808">Transferase</keyword>
<evidence type="ECO:0000256" key="6">
    <source>
        <dbReference type="ARBA" id="ARBA00022679"/>
    </source>
</evidence>
<dbReference type="SMART" id="SM00388">
    <property type="entry name" value="HisKA"/>
    <property type="match status" value="1"/>
</dbReference>
<evidence type="ECO:0000256" key="5">
    <source>
        <dbReference type="ARBA" id="ARBA00022553"/>
    </source>
</evidence>
<sequence length="470" mass="52785">MKRRIFLYNTVAVLTALIALLAVNGLVTRWITDRYLEQGQDWMEDRLAQVQAILTQWEPASDTWDDLDEQLRALECGLHVAVRGHEIYSSLDPGQTELLRRMVSTGWMEDVATSVRSDGVMMVGVEKDPYTIIAMPQPEFPEIMGGHRPQSEATMLGLTASGLAAIVVIVLLNLAFTRYQVKQLLQPVEELTEAAQRVERGELSQPLNYGKQDEFTAVFTAFDHMQEHLLAEREKNAAYERARTDLVSGISHDLRTPLTSVKGYLKGLRDGVANTPEKQRQYVDIAYRKACDMDVLLQRLFYFSKMETGALPIFLERADLGEFVRKFAVEAGRELAEKGGTVEVRGAPAPHPVRIDTEQMVRVLSNLTNNAVQYAGAEPLALTLTVWRERDRERLRFADNGRGVPEDQLPHLFEQFWRGDQARTSRGGEGSGLGLYIVKYIIEAHGGTVTARNDHGLVFEIALPCDEEGL</sequence>
<dbReference type="CDD" id="cd00075">
    <property type="entry name" value="HATPase"/>
    <property type="match status" value="1"/>
</dbReference>
<evidence type="ECO:0000313" key="14">
    <source>
        <dbReference type="EMBL" id="HJC42042.1"/>
    </source>
</evidence>
<evidence type="ECO:0000256" key="2">
    <source>
        <dbReference type="ARBA" id="ARBA00004651"/>
    </source>
</evidence>
<evidence type="ECO:0000256" key="3">
    <source>
        <dbReference type="ARBA" id="ARBA00012438"/>
    </source>
</evidence>
<keyword evidence="5" id="KW-0597">Phosphoprotein</keyword>
<evidence type="ECO:0000256" key="9">
    <source>
        <dbReference type="ARBA" id="ARBA00022840"/>
    </source>
</evidence>
<dbReference type="GO" id="GO:0005886">
    <property type="term" value="C:plasma membrane"/>
    <property type="evidence" value="ECO:0007669"/>
    <property type="project" value="UniProtKB-SubCell"/>
</dbReference>
<dbReference type="SMART" id="SM00387">
    <property type="entry name" value="HATPase_c"/>
    <property type="match status" value="1"/>
</dbReference>
<dbReference type="InterPro" id="IPR005467">
    <property type="entry name" value="His_kinase_dom"/>
</dbReference>
<organism evidence="14 15">
    <name type="scientific">Candidatus Intestinimonas pullistercoris</name>
    <dbReference type="NCBI Taxonomy" id="2838623"/>
    <lineage>
        <taxon>Bacteria</taxon>
        <taxon>Bacillati</taxon>
        <taxon>Bacillota</taxon>
        <taxon>Clostridia</taxon>
        <taxon>Eubacteriales</taxon>
        <taxon>Intestinimonas</taxon>
    </lineage>
</organism>
<dbReference type="InterPro" id="IPR004358">
    <property type="entry name" value="Sig_transdc_His_kin-like_C"/>
</dbReference>
<dbReference type="InterPro" id="IPR003594">
    <property type="entry name" value="HATPase_dom"/>
</dbReference>
<dbReference type="InterPro" id="IPR003660">
    <property type="entry name" value="HAMP_dom"/>
</dbReference>
<comment type="caution">
    <text evidence="14">The sequence shown here is derived from an EMBL/GenBank/DDBJ whole genome shotgun (WGS) entry which is preliminary data.</text>
</comment>
<evidence type="ECO:0000256" key="7">
    <source>
        <dbReference type="ARBA" id="ARBA00022741"/>
    </source>
</evidence>
<dbReference type="SUPFAM" id="SSF158472">
    <property type="entry name" value="HAMP domain-like"/>
    <property type="match status" value="1"/>
</dbReference>
<dbReference type="AlphaFoldDB" id="A0A9D2T0L0"/>
<evidence type="ECO:0000256" key="10">
    <source>
        <dbReference type="ARBA" id="ARBA00023012"/>
    </source>
</evidence>
<keyword evidence="11" id="KW-0812">Transmembrane</keyword>
<dbReference type="Gene3D" id="3.30.565.10">
    <property type="entry name" value="Histidine kinase-like ATPase, C-terminal domain"/>
    <property type="match status" value="1"/>
</dbReference>
<dbReference type="EMBL" id="DWWJ01000206">
    <property type="protein sequence ID" value="HJC42042.1"/>
    <property type="molecule type" value="Genomic_DNA"/>
</dbReference>
<evidence type="ECO:0000256" key="8">
    <source>
        <dbReference type="ARBA" id="ARBA00022777"/>
    </source>
</evidence>
<dbReference type="PANTHER" id="PTHR44936">
    <property type="entry name" value="SENSOR PROTEIN CREC"/>
    <property type="match status" value="1"/>
</dbReference>
<evidence type="ECO:0000259" key="12">
    <source>
        <dbReference type="PROSITE" id="PS50109"/>
    </source>
</evidence>
<feature type="domain" description="HAMP" evidence="13">
    <location>
        <begin position="182"/>
        <end position="234"/>
    </location>
</feature>
<reference evidence="14" key="2">
    <citation type="submission" date="2021-04" db="EMBL/GenBank/DDBJ databases">
        <authorList>
            <person name="Gilroy R."/>
        </authorList>
    </citation>
    <scope>NUCLEOTIDE SEQUENCE</scope>
    <source>
        <strain evidence="14">CHK186-1790</strain>
    </source>
</reference>
<evidence type="ECO:0000256" key="11">
    <source>
        <dbReference type="SAM" id="Phobius"/>
    </source>
</evidence>
<dbReference type="PRINTS" id="PR00344">
    <property type="entry name" value="BCTRLSENSOR"/>
</dbReference>
<protein>
    <recommendedName>
        <fullName evidence="3">histidine kinase</fullName>
        <ecNumber evidence="3">2.7.13.3</ecNumber>
    </recommendedName>
</protein>
<dbReference type="PROSITE" id="PS50885">
    <property type="entry name" value="HAMP"/>
    <property type="match status" value="1"/>
</dbReference>
<keyword evidence="4" id="KW-1003">Cell membrane</keyword>
<dbReference type="SUPFAM" id="SSF55874">
    <property type="entry name" value="ATPase domain of HSP90 chaperone/DNA topoisomerase II/histidine kinase"/>
    <property type="match status" value="1"/>
</dbReference>
<keyword evidence="9" id="KW-0067">ATP-binding</keyword>
<reference evidence="14" key="1">
    <citation type="journal article" date="2021" name="PeerJ">
        <title>Extensive microbial diversity within the chicken gut microbiome revealed by metagenomics and culture.</title>
        <authorList>
            <person name="Gilroy R."/>
            <person name="Ravi A."/>
            <person name="Getino M."/>
            <person name="Pursley I."/>
            <person name="Horton D.L."/>
            <person name="Alikhan N.F."/>
            <person name="Baker D."/>
            <person name="Gharbi K."/>
            <person name="Hall N."/>
            <person name="Watson M."/>
            <person name="Adriaenssens E.M."/>
            <person name="Foster-Nyarko E."/>
            <person name="Jarju S."/>
            <person name="Secka A."/>
            <person name="Antonio M."/>
            <person name="Oren A."/>
            <person name="Chaudhuri R.R."/>
            <person name="La Ragione R."/>
            <person name="Hildebrand F."/>
            <person name="Pallen M.J."/>
        </authorList>
    </citation>
    <scope>NUCLEOTIDE SEQUENCE</scope>
    <source>
        <strain evidence="14">CHK186-1790</strain>
    </source>
</reference>
<evidence type="ECO:0000256" key="4">
    <source>
        <dbReference type="ARBA" id="ARBA00022475"/>
    </source>
</evidence>
<evidence type="ECO:0000256" key="1">
    <source>
        <dbReference type="ARBA" id="ARBA00000085"/>
    </source>
</evidence>
<dbReference type="InterPro" id="IPR036890">
    <property type="entry name" value="HATPase_C_sf"/>
</dbReference>
<dbReference type="InterPro" id="IPR036097">
    <property type="entry name" value="HisK_dim/P_sf"/>
</dbReference>
<dbReference type="GO" id="GO:0000155">
    <property type="term" value="F:phosphorelay sensor kinase activity"/>
    <property type="evidence" value="ECO:0007669"/>
    <property type="project" value="InterPro"/>
</dbReference>
<name>A0A9D2T0L0_9FIRM</name>
<dbReference type="CDD" id="cd00082">
    <property type="entry name" value="HisKA"/>
    <property type="match status" value="1"/>
</dbReference>
<dbReference type="Pfam" id="PF02518">
    <property type="entry name" value="HATPase_c"/>
    <property type="match status" value="1"/>
</dbReference>
<dbReference type="Pfam" id="PF00672">
    <property type="entry name" value="HAMP"/>
    <property type="match status" value="1"/>
</dbReference>
<dbReference type="GO" id="GO:0005524">
    <property type="term" value="F:ATP binding"/>
    <property type="evidence" value="ECO:0007669"/>
    <property type="project" value="UniProtKB-KW"/>
</dbReference>
<evidence type="ECO:0000313" key="15">
    <source>
        <dbReference type="Proteomes" id="UP000823882"/>
    </source>
</evidence>
<dbReference type="EC" id="2.7.13.3" evidence="3"/>
<keyword evidence="10" id="KW-0902">Two-component regulatory system</keyword>
<dbReference type="InterPro" id="IPR003661">
    <property type="entry name" value="HisK_dim/P_dom"/>
</dbReference>
<dbReference type="CDD" id="cd06225">
    <property type="entry name" value="HAMP"/>
    <property type="match status" value="1"/>
</dbReference>
<comment type="subcellular location">
    <subcellularLocation>
        <location evidence="2">Cell membrane</location>
        <topology evidence="2">Multi-pass membrane protein</topology>
    </subcellularLocation>
</comment>
<dbReference type="InterPro" id="IPR050980">
    <property type="entry name" value="2C_sensor_his_kinase"/>
</dbReference>
<dbReference type="SMART" id="SM00304">
    <property type="entry name" value="HAMP"/>
    <property type="match status" value="1"/>
</dbReference>
<accession>A0A9D2T0L0</accession>
<feature type="domain" description="Histidine kinase" evidence="12">
    <location>
        <begin position="249"/>
        <end position="467"/>
    </location>
</feature>
<dbReference type="Gene3D" id="1.10.287.130">
    <property type="match status" value="1"/>
</dbReference>
<comment type="catalytic activity">
    <reaction evidence="1">
        <text>ATP + protein L-histidine = ADP + protein N-phospho-L-histidine.</text>
        <dbReference type="EC" id="2.7.13.3"/>
    </reaction>
</comment>
<keyword evidence="8 14" id="KW-0418">Kinase</keyword>
<dbReference type="SUPFAM" id="SSF47384">
    <property type="entry name" value="Homodimeric domain of signal transducing histidine kinase"/>
    <property type="match status" value="1"/>
</dbReference>
<dbReference type="PANTHER" id="PTHR44936:SF10">
    <property type="entry name" value="SENSOR PROTEIN RSTB"/>
    <property type="match status" value="1"/>
</dbReference>
<evidence type="ECO:0000259" key="13">
    <source>
        <dbReference type="PROSITE" id="PS50885"/>
    </source>
</evidence>
<dbReference type="Gene3D" id="6.10.340.10">
    <property type="match status" value="1"/>
</dbReference>